<comment type="caution">
    <text evidence="1">The sequence shown here is derived from an EMBL/GenBank/DDBJ whole genome shotgun (WGS) entry which is preliminary data.</text>
</comment>
<gene>
    <name evidence="1" type="ORF">KZC48_06520</name>
</gene>
<dbReference type="Proteomes" id="UP001172731">
    <property type="component" value="Unassembled WGS sequence"/>
</dbReference>
<dbReference type="EMBL" id="JAHWXI010000005">
    <property type="protein sequence ID" value="MDN4464053.1"/>
    <property type="molecule type" value="Genomic_DNA"/>
</dbReference>
<evidence type="ECO:0000313" key="2">
    <source>
        <dbReference type="Proteomes" id="UP001172731"/>
    </source>
</evidence>
<dbReference type="InterPro" id="IPR043519">
    <property type="entry name" value="NT_sf"/>
</dbReference>
<name>A0ABT8FRW1_9MICO</name>
<sequence length="279" mass="29989">MGSARGTDAVNPDAFDALSAALTAGSRADDRLLGLVLLGSASESGRARRDEWSDHDFFALAHRGRGAEARQSLEWLPDPASRVLVAREGEIGFTVLYADGHLLEFALAEVDELSGALAGDASVVVDDEARSVAALIEDARRRAEASDRFDPANDTALFLVKLLVGVGRVRRGERLNGGQFIRQWAVQHLIRAVRGRFATVSTSRRDIIDPVRRFEEDFPAEGARIAEILDRPVEECARGLLDLARDVLEPGWGEFPPPAADAVAARLGWGADAAARGGS</sequence>
<evidence type="ECO:0008006" key="3">
    <source>
        <dbReference type="Google" id="ProtNLM"/>
    </source>
</evidence>
<proteinExistence type="predicted"/>
<keyword evidence="2" id="KW-1185">Reference proteome</keyword>
<protein>
    <recommendedName>
        <fullName evidence="3">Nucleotidyltransferase domain-containing protein</fullName>
    </recommendedName>
</protein>
<dbReference type="Gene3D" id="3.30.460.10">
    <property type="entry name" value="Beta Polymerase, domain 2"/>
    <property type="match status" value="1"/>
</dbReference>
<evidence type="ECO:0000313" key="1">
    <source>
        <dbReference type="EMBL" id="MDN4464053.1"/>
    </source>
</evidence>
<dbReference type="RefSeq" id="WP_301133269.1">
    <property type="nucleotide sequence ID" value="NZ_JAHWXI010000005.1"/>
</dbReference>
<accession>A0ABT8FRW1</accession>
<reference evidence="1" key="1">
    <citation type="submission" date="2021-06" db="EMBL/GenBank/DDBJ databases">
        <title>Genome-based taxonomic framework of Microbacterium strains isolated from marine environment, the description of four new species and reclassification of four preexisting species.</title>
        <authorList>
            <person name="Lee S.D."/>
            <person name="Kim S.-M."/>
            <person name="Byeon Y.-S."/>
            <person name="Yang H.L."/>
            <person name="Kim I.S."/>
        </authorList>
    </citation>
    <scope>NUCLEOTIDE SEQUENCE</scope>
    <source>
        <strain evidence="1">KACC 20510</strain>
    </source>
</reference>
<organism evidence="1 2">
    <name type="scientific">Microbacterium aurantiacum</name>
    <dbReference type="NCBI Taxonomy" id="162393"/>
    <lineage>
        <taxon>Bacteria</taxon>
        <taxon>Bacillati</taxon>
        <taxon>Actinomycetota</taxon>
        <taxon>Actinomycetes</taxon>
        <taxon>Micrococcales</taxon>
        <taxon>Microbacteriaceae</taxon>
        <taxon>Microbacterium</taxon>
    </lineage>
</organism>